<dbReference type="Pfam" id="PF10720">
    <property type="entry name" value="DUF2515"/>
    <property type="match status" value="1"/>
</dbReference>
<evidence type="ECO:0000313" key="1">
    <source>
        <dbReference type="EMBL" id="RFU65204.1"/>
    </source>
</evidence>
<name>A0A372LGT6_9BACI</name>
<dbReference type="Proteomes" id="UP000262939">
    <property type="component" value="Unassembled WGS sequence"/>
</dbReference>
<dbReference type="AlphaFoldDB" id="A0A372LGT6"/>
<accession>A0A372LGT6</accession>
<evidence type="ECO:0000313" key="2">
    <source>
        <dbReference type="Proteomes" id="UP000262939"/>
    </source>
</evidence>
<comment type="caution">
    <text evidence="1">The sequence shown here is derived from an EMBL/GenBank/DDBJ whole genome shotgun (WGS) entry which is preliminary data.</text>
</comment>
<sequence>MFNKKKKQTTNTPASQALCNIHQELKKKSGTQSPISAANSPLMPEEMELVHKIEACARYLNANNVTRTRAYLEFYRKHPEIEWAFLGHMVSRNAGWNMTDLKGELLSKLLSEKEQHQFFRFLERGNWLIFQDIYPQFLLYEEGLKRNKPLFHLLSAFGVSTFMETIWNSFWMNENRCTLAIALIINEQYYLEQRVIQNKGYQQSVLETIEFKLQDVLSLNHILFPYESGKSEKTKLLGQTLHQFASLHERISLGKRLYSLLFSSQNILNQIVDWAISNPHTGSRKDFWPHLFNDVKVSVPGSLYIPQIKNCTLKKNAPRLYSPKLQHVWKDMKHEPAEQMDWFQDWSIIDYFENPYKHVDGEIKHEYCKTIEKLELAIFTKKALFLRKE</sequence>
<reference evidence="1 2" key="1">
    <citation type="submission" date="2018-08" db="EMBL/GenBank/DDBJ databases">
        <title>Bacillus chawlae sp. nov., Bacillus glennii sp. nov., and Bacillus saganii sp. nov. Isolated from the Vehicle Assembly Building at Kennedy Space Center where the Viking Spacecraft were Assembled.</title>
        <authorList>
            <person name="Seuylemezian A."/>
            <person name="Vaishampayan P."/>
        </authorList>
    </citation>
    <scope>NUCLEOTIDE SEQUENCE [LARGE SCALE GENOMIC DNA]</scope>
    <source>
        <strain evidence="1 2">V44-8</strain>
    </source>
</reference>
<dbReference type="InterPro" id="IPR019658">
    <property type="entry name" value="DUF2515"/>
</dbReference>
<dbReference type="RefSeq" id="WP_117321380.1">
    <property type="nucleotide sequence ID" value="NZ_QVTD01000003.1"/>
</dbReference>
<dbReference type="OrthoDB" id="2690514at2"/>
<organism evidence="1 2">
    <name type="scientific">Peribacillus glennii</name>
    <dbReference type="NCBI Taxonomy" id="2303991"/>
    <lineage>
        <taxon>Bacteria</taxon>
        <taxon>Bacillati</taxon>
        <taxon>Bacillota</taxon>
        <taxon>Bacilli</taxon>
        <taxon>Bacillales</taxon>
        <taxon>Bacillaceae</taxon>
        <taxon>Peribacillus</taxon>
    </lineage>
</organism>
<gene>
    <name evidence="1" type="ORF">D0466_04680</name>
</gene>
<protein>
    <submittedName>
        <fullName evidence="1">DUF2515 domain-containing protein</fullName>
    </submittedName>
</protein>
<keyword evidence="2" id="KW-1185">Reference proteome</keyword>
<dbReference type="EMBL" id="QVTD01000003">
    <property type="protein sequence ID" value="RFU65204.1"/>
    <property type="molecule type" value="Genomic_DNA"/>
</dbReference>
<proteinExistence type="predicted"/>